<dbReference type="STRING" id="1048983.EL17_00230"/>
<dbReference type="InterPro" id="IPR011006">
    <property type="entry name" value="CheY-like_superfamily"/>
</dbReference>
<gene>
    <name evidence="3" type="ORF">EL17_00230</name>
</gene>
<sequence>MKKIYLVDDQPIMNKINKRFISMLDDSILLYDFTDPKEALDMISEDNPDLVLLDLNMPVITGWDFLGILERAGKTFNVVILTSSISQQDKITSTQYSSVKGYYVKPIGKKEFSHIIENFLKENI</sequence>
<dbReference type="GO" id="GO:0000160">
    <property type="term" value="P:phosphorelay signal transduction system"/>
    <property type="evidence" value="ECO:0007669"/>
    <property type="project" value="InterPro"/>
</dbReference>
<dbReference type="SMART" id="SM00448">
    <property type="entry name" value="REC"/>
    <property type="match status" value="1"/>
</dbReference>
<comment type="caution">
    <text evidence="3">The sequence shown here is derived from an EMBL/GenBank/DDBJ whole genome shotgun (WGS) entry which is preliminary data.</text>
</comment>
<dbReference type="EMBL" id="JMIH01000010">
    <property type="protein sequence ID" value="KEO75555.1"/>
    <property type="molecule type" value="Genomic_DNA"/>
</dbReference>
<dbReference type="Pfam" id="PF00072">
    <property type="entry name" value="Response_reg"/>
    <property type="match status" value="1"/>
</dbReference>
<protein>
    <recommendedName>
        <fullName evidence="2">Response regulatory domain-containing protein</fullName>
    </recommendedName>
</protein>
<dbReference type="eggNOG" id="COG0784">
    <property type="taxonomic scope" value="Bacteria"/>
</dbReference>
<feature type="modified residue" description="4-aspartylphosphate" evidence="1">
    <location>
        <position position="54"/>
    </location>
</feature>
<evidence type="ECO:0000313" key="4">
    <source>
        <dbReference type="Proteomes" id="UP000027821"/>
    </source>
</evidence>
<reference evidence="3 4" key="1">
    <citation type="submission" date="2014-04" db="EMBL/GenBank/DDBJ databases">
        <title>Characterization and application of a salt tolerant electro-active bacterium.</title>
        <authorList>
            <person name="Yang L."/>
            <person name="Wei S."/>
            <person name="Tay Q.X.M."/>
        </authorList>
    </citation>
    <scope>NUCLEOTIDE SEQUENCE [LARGE SCALE GENOMIC DNA]</scope>
    <source>
        <strain evidence="3 4">LY1</strain>
    </source>
</reference>
<dbReference type="OrthoDB" id="1524091at2"/>
<dbReference type="InterPro" id="IPR052048">
    <property type="entry name" value="ST_Response_Regulator"/>
</dbReference>
<organism evidence="3 4">
    <name type="scientific">Anditalea andensis</name>
    <dbReference type="NCBI Taxonomy" id="1048983"/>
    <lineage>
        <taxon>Bacteria</taxon>
        <taxon>Pseudomonadati</taxon>
        <taxon>Bacteroidota</taxon>
        <taxon>Cytophagia</taxon>
        <taxon>Cytophagales</taxon>
        <taxon>Cytophagaceae</taxon>
        <taxon>Anditalea</taxon>
    </lineage>
</organism>
<evidence type="ECO:0000313" key="3">
    <source>
        <dbReference type="EMBL" id="KEO75555.1"/>
    </source>
</evidence>
<proteinExistence type="predicted"/>
<name>A0A074L507_9BACT</name>
<dbReference type="InterPro" id="IPR001789">
    <property type="entry name" value="Sig_transdc_resp-reg_receiver"/>
</dbReference>
<dbReference type="Gene3D" id="3.40.50.2300">
    <property type="match status" value="1"/>
</dbReference>
<dbReference type="PROSITE" id="PS50110">
    <property type="entry name" value="RESPONSE_REGULATORY"/>
    <property type="match status" value="1"/>
</dbReference>
<keyword evidence="1" id="KW-0597">Phosphoprotein</keyword>
<accession>A0A074L507</accession>
<keyword evidence="4" id="KW-1185">Reference proteome</keyword>
<feature type="domain" description="Response regulatory" evidence="2">
    <location>
        <begin position="3"/>
        <end position="120"/>
    </location>
</feature>
<dbReference type="SUPFAM" id="SSF52172">
    <property type="entry name" value="CheY-like"/>
    <property type="match status" value="1"/>
</dbReference>
<dbReference type="RefSeq" id="WP_035069265.1">
    <property type="nucleotide sequence ID" value="NZ_JMIH01000010.1"/>
</dbReference>
<dbReference type="Proteomes" id="UP000027821">
    <property type="component" value="Unassembled WGS sequence"/>
</dbReference>
<dbReference type="PANTHER" id="PTHR43228">
    <property type="entry name" value="TWO-COMPONENT RESPONSE REGULATOR"/>
    <property type="match status" value="1"/>
</dbReference>
<evidence type="ECO:0000256" key="1">
    <source>
        <dbReference type="PROSITE-ProRule" id="PRU00169"/>
    </source>
</evidence>
<evidence type="ECO:0000259" key="2">
    <source>
        <dbReference type="PROSITE" id="PS50110"/>
    </source>
</evidence>
<dbReference type="AlphaFoldDB" id="A0A074L507"/>
<dbReference type="PANTHER" id="PTHR43228:SF1">
    <property type="entry name" value="TWO-COMPONENT RESPONSE REGULATOR ARR22"/>
    <property type="match status" value="1"/>
</dbReference>